<evidence type="ECO:0008006" key="4">
    <source>
        <dbReference type="Google" id="ProtNLM"/>
    </source>
</evidence>
<evidence type="ECO:0000313" key="2">
    <source>
        <dbReference type="EMBL" id="OMJ96275.1"/>
    </source>
</evidence>
<dbReference type="InterPro" id="IPR036915">
    <property type="entry name" value="Cyclin-like_sf"/>
</dbReference>
<dbReference type="SUPFAM" id="SSF47954">
    <property type="entry name" value="Cyclin-like"/>
    <property type="match status" value="1"/>
</dbReference>
<keyword evidence="1" id="KW-0812">Transmembrane</keyword>
<keyword evidence="1" id="KW-0472">Membrane</keyword>
<proteinExistence type="predicted"/>
<dbReference type="GO" id="GO:0019901">
    <property type="term" value="F:protein kinase binding"/>
    <property type="evidence" value="ECO:0007669"/>
    <property type="project" value="InterPro"/>
</dbReference>
<reference evidence="2 3" key="1">
    <citation type="submission" date="2016-11" db="EMBL/GenBank/DDBJ databases">
        <title>The macronuclear genome of Stentor coeruleus: a giant cell with tiny introns.</title>
        <authorList>
            <person name="Slabodnick M."/>
            <person name="Ruby J.G."/>
            <person name="Reiff S.B."/>
            <person name="Swart E.C."/>
            <person name="Gosai S."/>
            <person name="Prabakaran S."/>
            <person name="Witkowska E."/>
            <person name="Larue G.E."/>
            <person name="Fisher S."/>
            <person name="Freeman R.M."/>
            <person name="Gunawardena J."/>
            <person name="Chu W."/>
            <person name="Stover N.A."/>
            <person name="Gregory B.D."/>
            <person name="Nowacki M."/>
            <person name="Derisi J."/>
            <person name="Roy S.W."/>
            <person name="Marshall W.F."/>
            <person name="Sood P."/>
        </authorList>
    </citation>
    <scope>NUCLEOTIDE SEQUENCE [LARGE SCALE GENOMIC DNA]</scope>
    <source>
        <strain evidence="2">WM001</strain>
    </source>
</reference>
<dbReference type="Proteomes" id="UP000187209">
    <property type="component" value="Unassembled WGS sequence"/>
</dbReference>
<evidence type="ECO:0000256" key="1">
    <source>
        <dbReference type="SAM" id="Phobius"/>
    </source>
</evidence>
<dbReference type="InterPro" id="IPR013922">
    <property type="entry name" value="Cyclin_PHO80-like"/>
</dbReference>
<accession>A0A1R2D4S4</accession>
<gene>
    <name evidence="2" type="ORF">SteCoe_256</name>
</gene>
<keyword evidence="3" id="KW-1185">Reference proteome</keyword>
<dbReference type="AlphaFoldDB" id="A0A1R2D4S4"/>
<feature type="transmembrane region" description="Helical" evidence="1">
    <location>
        <begin position="66"/>
        <end position="88"/>
    </location>
</feature>
<name>A0A1R2D4S4_9CILI</name>
<organism evidence="2 3">
    <name type="scientific">Stentor coeruleus</name>
    <dbReference type="NCBI Taxonomy" id="5963"/>
    <lineage>
        <taxon>Eukaryota</taxon>
        <taxon>Sar</taxon>
        <taxon>Alveolata</taxon>
        <taxon>Ciliophora</taxon>
        <taxon>Postciliodesmatophora</taxon>
        <taxon>Heterotrichea</taxon>
        <taxon>Heterotrichida</taxon>
        <taxon>Stentoridae</taxon>
        <taxon>Stentor</taxon>
    </lineage>
</organism>
<dbReference type="Gene3D" id="1.10.472.10">
    <property type="entry name" value="Cyclin-like"/>
    <property type="match status" value="1"/>
</dbReference>
<dbReference type="Pfam" id="PF08613">
    <property type="entry name" value="Cyclin"/>
    <property type="match status" value="1"/>
</dbReference>
<keyword evidence="1" id="KW-1133">Transmembrane helix</keyword>
<dbReference type="PANTHER" id="PTHR15615:SF108">
    <property type="entry name" value="PROTEIN CNPPD1"/>
    <property type="match status" value="1"/>
</dbReference>
<dbReference type="PANTHER" id="PTHR15615">
    <property type="match status" value="1"/>
</dbReference>
<comment type="caution">
    <text evidence="2">The sequence shown here is derived from an EMBL/GenBank/DDBJ whole genome shotgun (WGS) entry which is preliminary data.</text>
</comment>
<evidence type="ECO:0000313" key="3">
    <source>
        <dbReference type="Proteomes" id="UP000187209"/>
    </source>
</evidence>
<dbReference type="OrthoDB" id="337735at2759"/>
<dbReference type="EMBL" id="MPUH01000002">
    <property type="protein sequence ID" value="OMJ96275.1"/>
    <property type="molecule type" value="Genomic_DNA"/>
</dbReference>
<sequence>MSLVKSFCHILCQYIELGIITNYKSSLNTKDLYSFLCTLHDIMNQSDECFVIMAIYFERLISRHKFIVNSCNLIQILFIAGVAAVKMYDDFSYKNSYYAKVSGISQQDMNRLEENFLVMIDYRLMINEESYNKYHDFLSKFI</sequence>
<protein>
    <recommendedName>
        <fullName evidence="4">Cyclin</fullName>
    </recommendedName>
</protein>